<evidence type="ECO:0000256" key="1">
    <source>
        <dbReference type="SAM" id="Phobius"/>
    </source>
</evidence>
<keyword evidence="2" id="KW-0732">Signal</keyword>
<gene>
    <name evidence="3" type="ORF">OJ996_03420</name>
</gene>
<keyword evidence="1" id="KW-0812">Transmembrane</keyword>
<protein>
    <submittedName>
        <fullName evidence="3">TPM domain-containing protein</fullName>
    </submittedName>
</protein>
<keyword evidence="1" id="KW-0472">Membrane</keyword>
<feature type="signal peptide" evidence="2">
    <location>
        <begin position="1"/>
        <end position="21"/>
    </location>
</feature>
<evidence type="ECO:0000313" key="4">
    <source>
        <dbReference type="Proteomes" id="UP001165653"/>
    </source>
</evidence>
<evidence type="ECO:0000313" key="3">
    <source>
        <dbReference type="EMBL" id="MCW1912609.1"/>
    </source>
</evidence>
<proteinExistence type="predicted"/>
<keyword evidence="4" id="KW-1185">Reference proteome</keyword>
<dbReference type="EMBL" id="JAPDDR010000002">
    <property type="protein sequence ID" value="MCW1912609.1"/>
    <property type="molecule type" value="Genomic_DNA"/>
</dbReference>
<keyword evidence="1" id="KW-1133">Transmembrane helix</keyword>
<comment type="caution">
    <text evidence="3">The sequence shown here is derived from an EMBL/GenBank/DDBJ whole genome shotgun (WGS) entry which is preliminary data.</text>
</comment>
<sequence length="255" mass="27552">MRPLHWLLFCISLLLGGQSLAQDLEDENPIPPAPANLVLDEARVFARDPQRLAVVSETLGILEDRHGYRLYLATYSTLIGRSLKDQAALLEAKWLAGQPGMVLVLEVDSYKFQFGQAPPLKDEIEPGKVIERIRPTDFSFVELEHIISELDAPLKAATADRAAFAETLSTGLAAKLSITLDQRAAAPVGNTRGRMVILAIGLLAVTGLLALLAVAGLKRAEARSRDRLVFPKAAVGIRLGAPYGGGKVSSRHFGK</sequence>
<feature type="chain" id="PRO_5045253726" evidence="2">
    <location>
        <begin position="22"/>
        <end position="255"/>
    </location>
</feature>
<name>A0ABT3FZ59_9BACT</name>
<dbReference type="Proteomes" id="UP001165653">
    <property type="component" value="Unassembled WGS sequence"/>
</dbReference>
<evidence type="ECO:0000256" key="2">
    <source>
        <dbReference type="SAM" id="SignalP"/>
    </source>
</evidence>
<reference evidence="3" key="1">
    <citation type="submission" date="2022-10" db="EMBL/GenBank/DDBJ databases">
        <title>Luteolibacter sp. GHJ8, whole genome shotgun sequencing project.</title>
        <authorList>
            <person name="Zhao G."/>
            <person name="Shen L."/>
        </authorList>
    </citation>
    <scope>NUCLEOTIDE SEQUENCE</scope>
    <source>
        <strain evidence="3">GHJ8</strain>
    </source>
</reference>
<accession>A0ABT3FZ59</accession>
<organism evidence="3 4">
    <name type="scientific">Luteolibacter rhizosphaerae</name>
    <dbReference type="NCBI Taxonomy" id="2989719"/>
    <lineage>
        <taxon>Bacteria</taxon>
        <taxon>Pseudomonadati</taxon>
        <taxon>Verrucomicrobiota</taxon>
        <taxon>Verrucomicrobiia</taxon>
        <taxon>Verrucomicrobiales</taxon>
        <taxon>Verrucomicrobiaceae</taxon>
        <taxon>Luteolibacter</taxon>
    </lineage>
</organism>
<feature type="transmembrane region" description="Helical" evidence="1">
    <location>
        <begin position="195"/>
        <end position="217"/>
    </location>
</feature>
<dbReference type="RefSeq" id="WP_264511182.1">
    <property type="nucleotide sequence ID" value="NZ_JAPDDR010000002.1"/>
</dbReference>